<comment type="similarity">
    <text evidence="2">Belongs to the methyl-accepting chemotaxis (MCP) protein family.</text>
</comment>
<dbReference type="Pfam" id="PF00015">
    <property type="entry name" value="MCPsignal"/>
    <property type="match status" value="1"/>
</dbReference>
<dbReference type="SMART" id="SM00283">
    <property type="entry name" value="MA"/>
    <property type="match status" value="1"/>
</dbReference>
<dbReference type="InterPro" id="IPR003660">
    <property type="entry name" value="HAMP_dom"/>
</dbReference>
<dbReference type="PROSITE" id="PS50885">
    <property type="entry name" value="HAMP"/>
    <property type="match status" value="1"/>
</dbReference>
<dbReference type="GO" id="GO:0005886">
    <property type="term" value="C:plasma membrane"/>
    <property type="evidence" value="ECO:0007669"/>
    <property type="project" value="TreeGrafter"/>
</dbReference>
<feature type="domain" description="HAMP" evidence="7">
    <location>
        <begin position="216"/>
        <end position="268"/>
    </location>
</feature>
<gene>
    <name evidence="8" type="ORF">IPN91_00940</name>
</gene>
<dbReference type="PRINTS" id="PR00260">
    <property type="entry name" value="CHEMTRNSDUCR"/>
</dbReference>
<evidence type="ECO:0000256" key="4">
    <source>
        <dbReference type="SAM" id="MobiDB-lite"/>
    </source>
</evidence>
<dbReference type="InterPro" id="IPR004090">
    <property type="entry name" value="Chemotax_Me-accpt_rcpt"/>
</dbReference>
<evidence type="ECO:0000259" key="7">
    <source>
        <dbReference type="PROSITE" id="PS50885"/>
    </source>
</evidence>
<keyword evidence="5" id="KW-1133">Transmembrane helix</keyword>
<proteinExistence type="inferred from homology"/>
<feature type="region of interest" description="Disordered" evidence="4">
    <location>
        <begin position="274"/>
        <end position="300"/>
    </location>
</feature>
<organism evidence="8 9">
    <name type="scientific">Candidatus Geothrix odensensis</name>
    <dbReference type="NCBI Taxonomy" id="2954440"/>
    <lineage>
        <taxon>Bacteria</taxon>
        <taxon>Pseudomonadati</taxon>
        <taxon>Acidobacteriota</taxon>
        <taxon>Holophagae</taxon>
        <taxon>Holophagales</taxon>
        <taxon>Holophagaceae</taxon>
        <taxon>Geothrix</taxon>
    </lineage>
</organism>
<evidence type="ECO:0000256" key="1">
    <source>
        <dbReference type="ARBA" id="ARBA00022500"/>
    </source>
</evidence>
<dbReference type="Gene3D" id="1.10.287.950">
    <property type="entry name" value="Methyl-accepting chemotaxis protein"/>
    <property type="match status" value="1"/>
</dbReference>
<dbReference type="SMART" id="SM00304">
    <property type="entry name" value="HAMP"/>
    <property type="match status" value="1"/>
</dbReference>
<keyword evidence="3" id="KW-0807">Transducer</keyword>
<protein>
    <submittedName>
        <fullName evidence="8">HAMP domain-containing protein</fullName>
    </submittedName>
</protein>
<reference evidence="8 9" key="1">
    <citation type="submission" date="2020-10" db="EMBL/GenBank/DDBJ databases">
        <title>Connecting structure to function with the recovery of over 1000 high-quality activated sludge metagenome-assembled genomes encoding full-length rRNA genes using long-read sequencing.</title>
        <authorList>
            <person name="Singleton C.M."/>
            <person name="Petriglieri F."/>
            <person name="Kristensen J.M."/>
            <person name="Kirkegaard R.H."/>
            <person name="Michaelsen T.Y."/>
            <person name="Andersen M.H."/>
            <person name="Karst S.M."/>
            <person name="Dueholm M.S."/>
            <person name="Nielsen P.H."/>
            <person name="Albertsen M."/>
        </authorList>
    </citation>
    <scope>NUCLEOTIDE SEQUENCE [LARGE SCALE GENOMIC DNA]</scope>
    <source>
        <strain evidence="8">OdNE_18-Q3-R46-58_MAXAC.008</strain>
    </source>
</reference>
<dbReference type="PANTHER" id="PTHR43531">
    <property type="entry name" value="PROTEIN ICFG"/>
    <property type="match status" value="1"/>
</dbReference>
<dbReference type="GO" id="GO:0004888">
    <property type="term" value="F:transmembrane signaling receptor activity"/>
    <property type="evidence" value="ECO:0007669"/>
    <property type="project" value="InterPro"/>
</dbReference>
<keyword evidence="5" id="KW-0472">Membrane</keyword>
<dbReference type="Proteomes" id="UP000709959">
    <property type="component" value="Unassembled WGS sequence"/>
</dbReference>
<dbReference type="PROSITE" id="PS50111">
    <property type="entry name" value="CHEMOTAXIS_TRANSDUC_2"/>
    <property type="match status" value="1"/>
</dbReference>
<feature type="domain" description="Methyl-accepting transducer" evidence="6">
    <location>
        <begin position="280"/>
        <end position="502"/>
    </location>
</feature>
<dbReference type="GO" id="GO:0007165">
    <property type="term" value="P:signal transduction"/>
    <property type="evidence" value="ECO:0007669"/>
    <property type="project" value="UniProtKB-KW"/>
</dbReference>
<dbReference type="InterPro" id="IPR024478">
    <property type="entry name" value="HlyB_4HB_MCP"/>
</dbReference>
<dbReference type="AlphaFoldDB" id="A0A936EZM5"/>
<dbReference type="Pfam" id="PF00672">
    <property type="entry name" value="HAMP"/>
    <property type="match status" value="1"/>
</dbReference>
<keyword evidence="1" id="KW-0145">Chemotaxis</keyword>
<feature type="transmembrane region" description="Helical" evidence="5">
    <location>
        <begin position="16"/>
        <end position="36"/>
    </location>
</feature>
<evidence type="ECO:0000256" key="2">
    <source>
        <dbReference type="ARBA" id="ARBA00029447"/>
    </source>
</evidence>
<dbReference type="GO" id="GO:0006935">
    <property type="term" value="P:chemotaxis"/>
    <property type="evidence" value="ECO:0007669"/>
    <property type="project" value="UniProtKB-KW"/>
</dbReference>
<evidence type="ECO:0000313" key="8">
    <source>
        <dbReference type="EMBL" id="MBK8571211.1"/>
    </source>
</evidence>
<keyword evidence="5" id="KW-0812">Transmembrane</keyword>
<name>A0A936EZM5_9BACT</name>
<feature type="compositionally biased region" description="Low complexity" evidence="4">
    <location>
        <begin position="274"/>
        <end position="289"/>
    </location>
</feature>
<evidence type="ECO:0000259" key="6">
    <source>
        <dbReference type="PROSITE" id="PS50111"/>
    </source>
</evidence>
<dbReference type="InterPro" id="IPR051310">
    <property type="entry name" value="MCP_chemotaxis"/>
</dbReference>
<dbReference type="Pfam" id="PF12729">
    <property type="entry name" value="4HB_MCP_1"/>
    <property type="match status" value="1"/>
</dbReference>
<dbReference type="EMBL" id="JADKCH010000001">
    <property type="protein sequence ID" value="MBK8571211.1"/>
    <property type="molecule type" value="Genomic_DNA"/>
</dbReference>
<dbReference type="InterPro" id="IPR004089">
    <property type="entry name" value="MCPsignal_dom"/>
</dbReference>
<dbReference type="SUPFAM" id="SSF58104">
    <property type="entry name" value="Methyl-accepting chemotaxis protein (MCP) signaling domain"/>
    <property type="match status" value="1"/>
</dbReference>
<comment type="caution">
    <text evidence="8">The sequence shown here is derived from an EMBL/GenBank/DDBJ whole genome shotgun (WGS) entry which is preliminary data.</text>
</comment>
<evidence type="ECO:0000313" key="9">
    <source>
        <dbReference type="Proteomes" id="UP000709959"/>
    </source>
</evidence>
<evidence type="ECO:0000256" key="3">
    <source>
        <dbReference type="PROSITE-ProRule" id="PRU00284"/>
    </source>
</evidence>
<evidence type="ECO:0000256" key="5">
    <source>
        <dbReference type="SAM" id="Phobius"/>
    </source>
</evidence>
<dbReference type="CDD" id="cd06225">
    <property type="entry name" value="HAMP"/>
    <property type="match status" value="1"/>
</dbReference>
<sequence>MSIGKFLDDLRMRGKFNLLLAIQTLALILVGGLGWLSVNELQGGQREVAKELAKTATLSRVLNGMNVFRTVHVSMIGGAADSAYITMRQGVMKKYGETLEKDLADAKALTWSPEDKVLLDEAVEAFRKYDAGFPALLAQAQADRSPQAISRLMEGNVEIMRTARDRVLKLQKAAEAAAEGSIKEDLKHSALAKVWIGGVGLSAILLGVILSRTIGSRVGHKAQDIERVMSALAKGDLTQTPKVHGKDELAQVAAGLNQVILGLRSDIQAISQSAEGTASSATELSATTEQVNRTTEELRRSTEQERLAMERSSAALEEMNANIQQVKQSTLRAEELAARSQEAGQQGLMAVKDTGRAMEAIEESSSKVNRIITVITDIARQTNLLSLNAAIEAAKAGAMGKGFAVVAEEVRKLAERSGTAAKEITALIQESTERVGFGTESVKEASRSLERIEGHVRENAGQLKEIANAMDEQGRASEEVVQAMESATQMVERNASAATQLSATVQETARTTEELASLAQQLQTLTRRFKLS</sequence>
<accession>A0A936EZM5</accession>
<dbReference type="PANTHER" id="PTHR43531:SF11">
    <property type="entry name" value="METHYL-ACCEPTING CHEMOTAXIS PROTEIN 3"/>
    <property type="match status" value="1"/>
</dbReference>